<dbReference type="PRINTS" id="PR00420">
    <property type="entry name" value="RNGMNOXGNASE"/>
</dbReference>
<feature type="compositionally biased region" description="Low complexity" evidence="1">
    <location>
        <begin position="94"/>
        <end position="106"/>
    </location>
</feature>
<dbReference type="EMBL" id="SMLA01000021">
    <property type="protein sequence ID" value="TDD87725.1"/>
    <property type="molecule type" value="Genomic_DNA"/>
</dbReference>
<evidence type="ECO:0000256" key="1">
    <source>
        <dbReference type="SAM" id="MobiDB-lite"/>
    </source>
</evidence>
<comment type="caution">
    <text evidence="2">The sequence shown here is derived from an EMBL/GenBank/DDBJ whole genome shotgun (WGS) entry which is preliminary data.</text>
</comment>
<dbReference type="SUPFAM" id="SSF51905">
    <property type="entry name" value="FAD/NAD(P)-binding domain"/>
    <property type="match status" value="1"/>
</dbReference>
<dbReference type="Pfam" id="PF13450">
    <property type="entry name" value="NAD_binding_8"/>
    <property type="match status" value="1"/>
</dbReference>
<dbReference type="InterPro" id="IPR036188">
    <property type="entry name" value="FAD/NAD-bd_sf"/>
</dbReference>
<reference evidence="2 3" key="1">
    <citation type="submission" date="2019-03" db="EMBL/GenBank/DDBJ databases">
        <title>Draft genome sequences of novel Actinobacteria.</title>
        <authorList>
            <person name="Sahin N."/>
            <person name="Ay H."/>
            <person name="Saygin H."/>
        </authorList>
    </citation>
    <scope>NUCLEOTIDE SEQUENCE [LARGE SCALE GENOMIC DNA]</scope>
    <source>
        <strain evidence="2 3">5K548</strain>
    </source>
</reference>
<evidence type="ECO:0000313" key="3">
    <source>
        <dbReference type="Proteomes" id="UP000294723"/>
    </source>
</evidence>
<proteinExistence type="predicted"/>
<gene>
    <name evidence="2" type="ORF">E1202_15620</name>
</gene>
<protein>
    <submittedName>
        <fullName evidence="2">FAD-binding protein</fullName>
    </submittedName>
</protein>
<dbReference type="RefSeq" id="WP_132683875.1">
    <property type="nucleotide sequence ID" value="NZ_SMLA01000021.1"/>
</dbReference>
<feature type="region of interest" description="Disordered" evidence="1">
    <location>
        <begin position="68"/>
        <end position="147"/>
    </location>
</feature>
<keyword evidence="3" id="KW-1185">Reference proteome</keyword>
<dbReference type="Gene3D" id="3.50.50.60">
    <property type="entry name" value="FAD/NAD(P)-binding domain"/>
    <property type="match status" value="1"/>
</dbReference>
<evidence type="ECO:0000313" key="2">
    <source>
        <dbReference type="EMBL" id="TDD87725.1"/>
    </source>
</evidence>
<organism evidence="2 3">
    <name type="scientific">Saccharopolyspora karakumensis</name>
    <dbReference type="NCBI Taxonomy" id="2530386"/>
    <lineage>
        <taxon>Bacteria</taxon>
        <taxon>Bacillati</taxon>
        <taxon>Actinomycetota</taxon>
        <taxon>Actinomycetes</taxon>
        <taxon>Pseudonocardiales</taxon>
        <taxon>Pseudonocardiaceae</taxon>
        <taxon>Saccharopolyspora</taxon>
    </lineage>
</organism>
<dbReference type="AlphaFoldDB" id="A0A4R5BP85"/>
<accession>A0A4R5BP85</accession>
<feature type="compositionally biased region" description="Low complexity" evidence="1">
    <location>
        <begin position="130"/>
        <end position="139"/>
    </location>
</feature>
<name>A0A4R5BP85_9PSEU</name>
<sequence>MNLRDAIVIGGGQSGLAAAHALRSQGLRPVVLEAGAEPVGSWPRYANPTLLGSDLHWWTATTRLDILPLGPWLRTPPPHRSPTNAPAKLPSKPESPTTAPSSLTSTPPRPPGPTAPTNTSTPSSSPPATAPTSPTSNPSWRCVAGAD</sequence>
<dbReference type="Proteomes" id="UP000294723">
    <property type="component" value="Unassembled WGS sequence"/>
</dbReference>